<organism evidence="2 3">
    <name type="scientific">Phocaeicola salanitronis (strain DSM 18170 / JCM 13657 / CCUG 60908 / BL78)</name>
    <name type="common">Bacteroides salanitronis</name>
    <dbReference type="NCBI Taxonomy" id="667015"/>
    <lineage>
        <taxon>Bacteria</taxon>
        <taxon>Pseudomonadati</taxon>
        <taxon>Bacteroidota</taxon>
        <taxon>Bacteroidia</taxon>
        <taxon>Bacteroidales</taxon>
        <taxon>Bacteroidaceae</taxon>
        <taxon>Phocaeicola</taxon>
    </lineage>
</organism>
<dbReference type="Pfam" id="PF17642">
    <property type="entry name" value="TssD"/>
    <property type="match status" value="1"/>
</dbReference>
<reference evidence="2 3" key="1">
    <citation type="journal article" date="2011" name="Stand. Genomic Sci.">
        <title>Complete genome sequence of Bacteroides salanitronis type strain (BL78).</title>
        <authorList>
            <person name="Gronow S."/>
            <person name="Held B."/>
            <person name="Lucas S."/>
            <person name="Lapidus A."/>
            <person name="Del Rio T.G."/>
            <person name="Nolan M."/>
            <person name="Tice H."/>
            <person name="Deshpande S."/>
            <person name="Cheng J.F."/>
            <person name="Pitluck S."/>
            <person name="Liolios K."/>
            <person name="Pagani I."/>
            <person name="Ivanova N."/>
            <person name="Mavromatis K."/>
            <person name="Pati A."/>
            <person name="Tapia R."/>
            <person name="Han C."/>
            <person name="Goodwin L."/>
            <person name="Chen A."/>
            <person name="Palaniappan K."/>
            <person name="Land M."/>
            <person name="Hauser L."/>
            <person name="Chang Y.J."/>
            <person name="Jeffries C.D."/>
            <person name="Brambilla E.M."/>
            <person name="Rohde M."/>
            <person name="Goker M."/>
            <person name="Detter J.C."/>
            <person name="Woyke T."/>
            <person name="Bristow J."/>
            <person name="Markowitz V."/>
            <person name="Hugenholtz P."/>
            <person name="Kyrpides N.C."/>
            <person name="Klenk H.P."/>
            <person name="Eisen J.A."/>
        </authorList>
    </citation>
    <scope>NUCLEOTIDE SEQUENCE [LARGE SCALE GENOMIC DNA]</scope>
    <source>
        <strain evidence="2 3">DSM 18170</strain>
    </source>
</reference>
<dbReference type="STRING" id="667015.Bacsa_1089"/>
<dbReference type="AlphaFoldDB" id="F0R5H0"/>
<feature type="domain" description="Single-strand DNA deaminase toxin A-like C-terminal" evidence="1">
    <location>
        <begin position="222"/>
        <end position="284"/>
    </location>
</feature>
<keyword evidence="3" id="KW-1185">Reference proteome</keyword>
<dbReference type="Proteomes" id="UP000007486">
    <property type="component" value="Chromosome"/>
</dbReference>
<gene>
    <name evidence="2" type="ordered locus">Bacsa_1089</name>
</gene>
<dbReference type="InterPro" id="IPR041408">
    <property type="entry name" value="Hcp_Tssd"/>
</dbReference>
<name>F0R5H0_PHOSB</name>
<sequence length="346" mass="39717">MIYQAILKIKGKEIPLLYYSYQCHLRHCDDSNLGRIIQLHIEACEKTGNREYLPVEGDLIMLMFECSGDEQLFYDWLNEGNMHYGEIHFIYNESEVVDIFRFGDCFCLKIEESMSAVNSPMVMTVYLSPGIIKRNNLEAREKEWKVSENLTHINFNAIESDEFLMRNNKTTNSVSNQRQKQELEEQELKTQSKEAWKRAEKINLLLPPSNRGKTICSDGIVTVSGYSKERVSKKFRKQVPNFVDVPVLSVIEEALKLNHKLHENSSLDNGLPGSSSASHAEKQMLVIQNTDIAIGVNRKMCDCCKKFIQKLSNEINKTIYITTPPGLTEIYTPSKNDEDESVIDND</sequence>
<dbReference type="EMBL" id="CP002530">
    <property type="protein sequence ID" value="ADY35677.1"/>
    <property type="molecule type" value="Genomic_DNA"/>
</dbReference>
<accession>F0R5H0</accession>
<dbReference type="Pfam" id="PF24120">
    <property type="entry name" value="SsdA_C"/>
    <property type="match status" value="1"/>
</dbReference>
<proteinExistence type="predicted"/>
<dbReference type="OrthoDB" id="1047929at2"/>
<evidence type="ECO:0000313" key="2">
    <source>
        <dbReference type="EMBL" id="ADY35677.1"/>
    </source>
</evidence>
<evidence type="ECO:0000313" key="3">
    <source>
        <dbReference type="Proteomes" id="UP000007486"/>
    </source>
</evidence>
<dbReference type="RefSeq" id="WP_013617125.1">
    <property type="nucleotide sequence ID" value="NC_015164.1"/>
</dbReference>
<dbReference type="GO" id="GO:0033104">
    <property type="term" value="C:type VI protein secretion system complex"/>
    <property type="evidence" value="ECO:0007669"/>
    <property type="project" value="InterPro"/>
</dbReference>
<evidence type="ECO:0000259" key="1">
    <source>
        <dbReference type="Pfam" id="PF24120"/>
    </source>
</evidence>
<protein>
    <recommendedName>
        <fullName evidence="1">Single-strand DNA deaminase toxin A-like C-terminal domain-containing protein</fullName>
    </recommendedName>
</protein>
<dbReference type="HOGENOM" id="CLU_800902_0_0_10"/>
<dbReference type="KEGG" id="bsa:Bacsa_1089"/>
<dbReference type="eggNOG" id="ENOG503359A">
    <property type="taxonomic scope" value="Bacteria"/>
</dbReference>
<dbReference type="InterPro" id="IPR057517">
    <property type="entry name" value="SsdA-like_C"/>
</dbReference>